<keyword evidence="2" id="KW-0472">Membrane</keyword>
<dbReference type="Proteomes" id="UP000183410">
    <property type="component" value="Unassembled WGS sequence"/>
</dbReference>
<keyword evidence="2" id="KW-1133">Transmembrane helix</keyword>
<evidence type="ECO:0000256" key="1">
    <source>
        <dbReference type="SAM" id="MobiDB-lite"/>
    </source>
</evidence>
<evidence type="ECO:0000256" key="2">
    <source>
        <dbReference type="SAM" id="Phobius"/>
    </source>
</evidence>
<keyword evidence="4" id="KW-1185">Reference proteome</keyword>
<keyword evidence="2" id="KW-0812">Transmembrane</keyword>
<feature type="region of interest" description="Disordered" evidence="1">
    <location>
        <begin position="1"/>
        <end position="24"/>
    </location>
</feature>
<proteinExistence type="predicted"/>
<accession>A0A1I2CTW2</accession>
<protein>
    <submittedName>
        <fullName evidence="3">Uncharacterized protein</fullName>
    </submittedName>
</protein>
<sequence length="58" mass="6317">MTAKFSCGKGVEGRKEAEAGRVEDGQDEARLAWFRASTGLFGWIVCELVVGFSCFSLL</sequence>
<feature type="transmembrane region" description="Helical" evidence="2">
    <location>
        <begin position="40"/>
        <end position="57"/>
    </location>
</feature>
<dbReference type="AlphaFoldDB" id="A0A1I2CTW2"/>
<feature type="compositionally biased region" description="Basic and acidic residues" evidence="1">
    <location>
        <begin position="11"/>
        <end position="24"/>
    </location>
</feature>
<evidence type="ECO:0000313" key="3">
    <source>
        <dbReference type="EMBL" id="SFE71160.1"/>
    </source>
</evidence>
<reference evidence="4" key="1">
    <citation type="submission" date="2016-10" db="EMBL/GenBank/DDBJ databases">
        <authorList>
            <person name="Varghese N."/>
            <person name="Submissions S."/>
        </authorList>
    </citation>
    <scope>NUCLEOTIDE SEQUENCE [LARGE SCALE GENOMIC DNA]</scope>
    <source>
        <strain evidence="4">CGMCC 1.10223</strain>
    </source>
</reference>
<name>A0A1I2CTW2_9BACL</name>
<gene>
    <name evidence="3" type="ORF">SAMN04487969_105243</name>
</gene>
<organism evidence="3 4">
    <name type="scientific">Paenibacillus algorifonticola</name>
    <dbReference type="NCBI Taxonomy" id="684063"/>
    <lineage>
        <taxon>Bacteria</taxon>
        <taxon>Bacillati</taxon>
        <taxon>Bacillota</taxon>
        <taxon>Bacilli</taxon>
        <taxon>Bacillales</taxon>
        <taxon>Paenibacillaceae</taxon>
        <taxon>Paenibacillus</taxon>
    </lineage>
</organism>
<dbReference type="EMBL" id="FONN01000005">
    <property type="protein sequence ID" value="SFE71160.1"/>
    <property type="molecule type" value="Genomic_DNA"/>
</dbReference>
<evidence type="ECO:0000313" key="4">
    <source>
        <dbReference type="Proteomes" id="UP000183410"/>
    </source>
</evidence>